<dbReference type="EMBL" id="CAESAJ010000041">
    <property type="protein sequence ID" value="CAB4335476.1"/>
    <property type="molecule type" value="Genomic_DNA"/>
</dbReference>
<dbReference type="AlphaFoldDB" id="A0A6J5Z1I0"/>
<reference evidence="1" key="1">
    <citation type="submission" date="2020-05" db="EMBL/GenBank/DDBJ databases">
        <authorList>
            <person name="Chiriac C."/>
            <person name="Salcher M."/>
            <person name="Ghai R."/>
            <person name="Kavagutti S V."/>
        </authorList>
    </citation>
    <scope>NUCLEOTIDE SEQUENCE</scope>
</reference>
<protein>
    <submittedName>
        <fullName evidence="1">Unannotated protein</fullName>
    </submittedName>
</protein>
<name>A0A6J5Z1I0_9ZZZZ</name>
<organism evidence="1">
    <name type="scientific">freshwater metagenome</name>
    <dbReference type="NCBI Taxonomy" id="449393"/>
    <lineage>
        <taxon>unclassified sequences</taxon>
        <taxon>metagenomes</taxon>
        <taxon>ecological metagenomes</taxon>
    </lineage>
</organism>
<proteinExistence type="predicted"/>
<evidence type="ECO:0000313" key="1">
    <source>
        <dbReference type="EMBL" id="CAB4335476.1"/>
    </source>
</evidence>
<gene>
    <name evidence="1" type="ORF">UFOPK3770_00532</name>
</gene>
<accession>A0A6J5Z1I0</accession>
<sequence>MQLAELKAQWNDVLNHLESHNRIAWMAFFDARLAALEAGVLTLDFRDASKLAGAHDIKASVSSAHQEQLIESIHVITGYHVQILLSA</sequence>